<dbReference type="Proteomes" id="UP000629596">
    <property type="component" value="Unassembled WGS sequence"/>
</dbReference>
<dbReference type="SUPFAM" id="SSF51695">
    <property type="entry name" value="PLC-like phosphodiesterases"/>
    <property type="match status" value="1"/>
</dbReference>
<evidence type="ECO:0000313" key="4">
    <source>
        <dbReference type="EMBL" id="RDU49237.1"/>
    </source>
</evidence>
<dbReference type="GO" id="GO:0006629">
    <property type="term" value="P:lipid metabolic process"/>
    <property type="evidence" value="ECO:0007669"/>
    <property type="project" value="InterPro"/>
</dbReference>
<dbReference type="RefSeq" id="WP_115499526.1">
    <property type="nucleotide sequence ID" value="NZ_JACRTI010000020.1"/>
</dbReference>
<dbReference type="PANTHER" id="PTHR46211">
    <property type="entry name" value="GLYCEROPHOSPHORYL DIESTER PHOSPHODIESTERASE"/>
    <property type="match status" value="1"/>
</dbReference>
<evidence type="ECO:0000313" key="3">
    <source>
        <dbReference type="EMBL" id="MBC8602019.1"/>
    </source>
</evidence>
<keyword evidence="6" id="KW-1185">Reference proteome</keyword>
<accession>A0A3D8HFA6</accession>
<reference evidence="3 6" key="2">
    <citation type="submission" date="2020-08" db="EMBL/GenBank/DDBJ databases">
        <title>Genome public.</title>
        <authorList>
            <person name="Liu C."/>
            <person name="Sun Q."/>
        </authorList>
    </citation>
    <scope>NUCLEOTIDE SEQUENCE [LARGE SCALE GENOMIC DNA]</scope>
    <source>
        <strain evidence="3 6">426_9</strain>
    </source>
</reference>
<dbReference type="PROSITE" id="PS51704">
    <property type="entry name" value="GP_PDE"/>
    <property type="match status" value="1"/>
</dbReference>
<proteinExistence type="predicted"/>
<dbReference type="EMBL" id="JACRTI010000020">
    <property type="protein sequence ID" value="MBC8602019.1"/>
    <property type="molecule type" value="Genomic_DNA"/>
</dbReference>
<name>A0A3D8HFA6_9BACT</name>
<dbReference type="GO" id="GO:0008081">
    <property type="term" value="F:phosphoric diester hydrolase activity"/>
    <property type="evidence" value="ECO:0007669"/>
    <property type="project" value="InterPro"/>
</dbReference>
<feature type="signal peptide" evidence="1">
    <location>
        <begin position="1"/>
        <end position="22"/>
    </location>
</feature>
<evidence type="ECO:0000313" key="6">
    <source>
        <dbReference type="Proteomes" id="UP000629596"/>
    </source>
</evidence>
<dbReference type="Gene3D" id="3.20.20.190">
    <property type="entry name" value="Phosphatidylinositol (PI) phosphodiesterase"/>
    <property type="match status" value="1"/>
</dbReference>
<gene>
    <name evidence="4" type="ORF">DWU89_10100</name>
    <name evidence="3" type="ORF">H8784_09850</name>
</gene>
<dbReference type="InterPro" id="IPR017946">
    <property type="entry name" value="PLC-like_Pdiesterase_TIM-brl"/>
</dbReference>
<dbReference type="InterPro" id="IPR030395">
    <property type="entry name" value="GP_PDE_dom"/>
</dbReference>
<dbReference type="Pfam" id="PF03009">
    <property type="entry name" value="GDPD"/>
    <property type="match status" value="1"/>
</dbReference>
<evidence type="ECO:0000259" key="2">
    <source>
        <dbReference type="PROSITE" id="PS51704"/>
    </source>
</evidence>
<evidence type="ECO:0000256" key="1">
    <source>
        <dbReference type="SAM" id="SignalP"/>
    </source>
</evidence>
<dbReference type="AlphaFoldDB" id="A0A3D8HFA6"/>
<dbReference type="EMBL" id="QREV01000020">
    <property type="protein sequence ID" value="RDU49237.1"/>
    <property type="molecule type" value="Genomic_DNA"/>
</dbReference>
<sequence length="258" mass="29528">MKQLRFSLLFLFCVLITVPAAAKGKTKVIAHRGYWKTEGSAQNSIRSLERANEIKVYGSEFDVHLTADNVPVVFHDSKIQGKHIQTTPYAELKDLKLPNGETLPTLEQYLNRAKKLKKAKLIFELKSHATPERDREAAKIAVDMVNSKKLGKRTEYIAFSLEAAKELHRLSPKTPVYYLNGDLSPKQLKELGFAGLDYNYKVMQKHPEWFKEAKDLKLKINVWTVDDPEVMKEMIESGADFLTTDYPEEAQKAVLLYR</sequence>
<keyword evidence="1" id="KW-0732">Signal</keyword>
<dbReference type="Proteomes" id="UP000256321">
    <property type="component" value="Unassembled WGS sequence"/>
</dbReference>
<feature type="domain" description="GP-PDE" evidence="2">
    <location>
        <begin position="26"/>
        <end position="254"/>
    </location>
</feature>
<comment type="caution">
    <text evidence="4">The sequence shown here is derived from an EMBL/GenBank/DDBJ whole genome shotgun (WGS) entry which is preliminary data.</text>
</comment>
<feature type="chain" id="PRO_5017591239" evidence="1">
    <location>
        <begin position="23"/>
        <end position="258"/>
    </location>
</feature>
<reference evidence="4 5" key="1">
    <citation type="submission" date="2018-07" db="EMBL/GenBank/DDBJ databases">
        <title>Parabacteroides acidifaciens nov. sp., isolated from human feces.</title>
        <authorList>
            <person name="Wang Y.J."/>
        </authorList>
    </citation>
    <scope>NUCLEOTIDE SEQUENCE [LARGE SCALE GENOMIC DNA]</scope>
    <source>
        <strain evidence="4 5">426-9</strain>
    </source>
</reference>
<protein>
    <submittedName>
        <fullName evidence="4">Glycerophosphodiester phosphodiesterase</fullName>
    </submittedName>
</protein>
<dbReference type="PANTHER" id="PTHR46211:SF1">
    <property type="entry name" value="GLYCEROPHOSPHODIESTER PHOSPHODIESTERASE, CYTOPLASMIC"/>
    <property type="match status" value="1"/>
</dbReference>
<organism evidence="4 5">
    <name type="scientific">Parabacteroides acidifaciens</name>
    <dbReference type="NCBI Taxonomy" id="2290935"/>
    <lineage>
        <taxon>Bacteria</taxon>
        <taxon>Pseudomonadati</taxon>
        <taxon>Bacteroidota</taxon>
        <taxon>Bacteroidia</taxon>
        <taxon>Bacteroidales</taxon>
        <taxon>Tannerellaceae</taxon>
        <taxon>Parabacteroides</taxon>
    </lineage>
</organism>
<evidence type="ECO:0000313" key="5">
    <source>
        <dbReference type="Proteomes" id="UP000256321"/>
    </source>
</evidence>